<comment type="caution">
    <text evidence="1">The sequence shown here is derived from an EMBL/GenBank/DDBJ whole genome shotgun (WGS) entry which is preliminary data.</text>
</comment>
<dbReference type="EMBL" id="JADPRT010000005">
    <property type="protein sequence ID" value="MBF9069433.1"/>
    <property type="molecule type" value="Genomic_DNA"/>
</dbReference>
<keyword evidence="2" id="KW-1185">Reference proteome</keyword>
<name>A0A931B354_9ACTN</name>
<protein>
    <submittedName>
        <fullName evidence="1">Uncharacterized protein</fullName>
    </submittedName>
</protein>
<reference evidence="1" key="1">
    <citation type="submission" date="2020-11" db="EMBL/GenBank/DDBJ databases">
        <title>Isolation and identification of active actinomycetes.</title>
        <authorList>
            <person name="Yu B."/>
        </authorList>
    </citation>
    <scope>NUCLEOTIDE SEQUENCE</scope>
    <source>
        <strain evidence="1">NEAU-YB345</strain>
    </source>
</reference>
<gene>
    <name evidence="1" type="ORF">I2501_15520</name>
</gene>
<proteinExistence type="predicted"/>
<evidence type="ECO:0000313" key="1">
    <source>
        <dbReference type="EMBL" id="MBF9069433.1"/>
    </source>
</evidence>
<dbReference type="AlphaFoldDB" id="A0A931B354"/>
<organism evidence="1 2">
    <name type="scientific">Streptacidiphilus fuscans</name>
    <dbReference type="NCBI Taxonomy" id="2789292"/>
    <lineage>
        <taxon>Bacteria</taxon>
        <taxon>Bacillati</taxon>
        <taxon>Actinomycetota</taxon>
        <taxon>Actinomycetes</taxon>
        <taxon>Kitasatosporales</taxon>
        <taxon>Streptomycetaceae</taxon>
        <taxon>Streptacidiphilus</taxon>
    </lineage>
</organism>
<dbReference type="RefSeq" id="WP_196194564.1">
    <property type="nucleotide sequence ID" value="NZ_JADPRT010000005.1"/>
</dbReference>
<dbReference type="Proteomes" id="UP000657385">
    <property type="component" value="Unassembled WGS sequence"/>
</dbReference>
<evidence type="ECO:0000313" key="2">
    <source>
        <dbReference type="Proteomes" id="UP000657385"/>
    </source>
</evidence>
<sequence length="158" mass="17774">MNQTEQLSPLGEPDLLTTQQLVERARRDGVTRFQVVALVHPGDADDYVLLLDHQGDDVWALPVAEVRPTENVALTLDWLCDAYLGLRSWSAAFATSATYATPDADEVLQLAFDVPVPEGNRMTWKGTCQWWHVGAEPSSLHRLARPMFERFEQLQSPE</sequence>
<accession>A0A931B354</accession>